<keyword evidence="1" id="KW-0560">Oxidoreductase</keyword>
<dbReference type="InterPro" id="IPR016162">
    <property type="entry name" value="Ald_DH_N"/>
</dbReference>
<dbReference type="Proteomes" id="UP001595839">
    <property type="component" value="Unassembled WGS sequence"/>
</dbReference>
<evidence type="ECO:0000259" key="2">
    <source>
        <dbReference type="Pfam" id="PF00171"/>
    </source>
</evidence>
<reference evidence="4" key="1">
    <citation type="journal article" date="2019" name="Int. J. Syst. Evol. Microbiol.">
        <title>The Global Catalogue of Microorganisms (GCM) 10K type strain sequencing project: providing services to taxonomists for standard genome sequencing and annotation.</title>
        <authorList>
            <consortium name="The Broad Institute Genomics Platform"/>
            <consortium name="The Broad Institute Genome Sequencing Center for Infectious Disease"/>
            <person name="Wu L."/>
            <person name="Ma J."/>
        </authorList>
    </citation>
    <scope>NUCLEOTIDE SEQUENCE [LARGE SCALE GENOMIC DNA]</scope>
    <source>
        <strain evidence="4">CGMCC 4.7177</strain>
    </source>
</reference>
<dbReference type="Gene3D" id="3.40.309.10">
    <property type="entry name" value="Aldehyde Dehydrogenase, Chain A, domain 2"/>
    <property type="match status" value="1"/>
</dbReference>
<dbReference type="SUPFAM" id="SSF53720">
    <property type="entry name" value="ALDH-like"/>
    <property type="match status" value="1"/>
</dbReference>
<dbReference type="InterPro" id="IPR016163">
    <property type="entry name" value="Ald_DH_C"/>
</dbReference>
<name>A0ABV9B839_9ACTN</name>
<proteinExistence type="predicted"/>
<dbReference type="InterPro" id="IPR015590">
    <property type="entry name" value="Aldehyde_DH_dom"/>
</dbReference>
<gene>
    <name evidence="3" type="ORF">ACFPIH_54610</name>
</gene>
<dbReference type="Gene3D" id="3.40.605.10">
    <property type="entry name" value="Aldehyde Dehydrogenase, Chain A, domain 1"/>
    <property type="match status" value="1"/>
</dbReference>
<evidence type="ECO:0000313" key="4">
    <source>
        <dbReference type="Proteomes" id="UP001595839"/>
    </source>
</evidence>
<organism evidence="3 4">
    <name type="scientific">Streptomyces vulcanius</name>
    <dbReference type="NCBI Taxonomy" id="1441876"/>
    <lineage>
        <taxon>Bacteria</taxon>
        <taxon>Bacillati</taxon>
        <taxon>Actinomycetota</taxon>
        <taxon>Actinomycetes</taxon>
        <taxon>Kitasatosporales</taxon>
        <taxon>Streptomycetaceae</taxon>
        <taxon>Streptomyces</taxon>
    </lineage>
</organism>
<evidence type="ECO:0000313" key="3">
    <source>
        <dbReference type="EMBL" id="MFC4508324.1"/>
    </source>
</evidence>
<dbReference type="RefSeq" id="WP_381176773.1">
    <property type="nucleotide sequence ID" value="NZ_JBHSFK010000076.1"/>
</dbReference>
<accession>A0ABV9B839</accession>
<evidence type="ECO:0000256" key="1">
    <source>
        <dbReference type="ARBA" id="ARBA00023002"/>
    </source>
</evidence>
<feature type="domain" description="Aldehyde dehydrogenase" evidence="2">
    <location>
        <begin position="14"/>
        <end position="479"/>
    </location>
</feature>
<sequence length="483" mass="50542">MAVEGQRLFVGGRWVDPDGGHYAVTDPATEETVGWAPEASREQTRAACAAAGEAFGAWSRTTAEERAAILGRAADLVRGQLVAHAELAQAETGATTGTARGMQVGVGAARFRRYARVEPAEWAIPPQINEAGPMGRAGVMGALAVRQAVGVVACITSYNNPWANPAGKIAPALAMGNTVVVKPAPQDPLSVYRMAEALEAAGVPPGVVNVVSGEAVEVGEEVVASPDVDMVSFTGSTAVGQRIAEVCGRGMKRQLMELGGKGAAVVFDDADVGSAVAGIGTTFSFYSGQICTAPTRVLAQRGVYERLVEQLGAYAGRLKVGDPRERDTVVGPVISAAHRDRVESYVELGRKEGAVVLAPDGQLPDRGFYIGPTVLADCTNDMRVAREEIFGPVVVVIPFDEEEEGVALANDSDYGLIDYVWSGDVAKAFRVARRLRAGGVGVNTVGRNMEAPFGGFKKSGVGRDVGSYALHAYSEVQAIVWPG</sequence>
<dbReference type="EMBL" id="JBHSFK010000076">
    <property type="protein sequence ID" value="MFC4508324.1"/>
    <property type="molecule type" value="Genomic_DNA"/>
</dbReference>
<dbReference type="InterPro" id="IPR016161">
    <property type="entry name" value="Ald_DH/histidinol_DH"/>
</dbReference>
<comment type="caution">
    <text evidence="3">The sequence shown here is derived from an EMBL/GenBank/DDBJ whole genome shotgun (WGS) entry which is preliminary data.</text>
</comment>
<dbReference type="PANTHER" id="PTHR11699">
    <property type="entry name" value="ALDEHYDE DEHYDROGENASE-RELATED"/>
    <property type="match status" value="1"/>
</dbReference>
<dbReference type="Pfam" id="PF00171">
    <property type="entry name" value="Aldedh"/>
    <property type="match status" value="1"/>
</dbReference>
<protein>
    <submittedName>
        <fullName evidence="3">Aldehyde dehydrogenase family protein</fullName>
    </submittedName>
</protein>
<keyword evidence="4" id="KW-1185">Reference proteome</keyword>